<dbReference type="InterPro" id="IPR045123">
    <property type="entry name" value="METTL14-like"/>
</dbReference>
<dbReference type="Ensembl" id="ENSGACT00000087620.1">
    <property type="protein sequence ID" value="ENSGACP00000044345.1"/>
    <property type="gene ID" value="ENSGACG00000029482.1"/>
</dbReference>
<comment type="function">
    <text evidence="1">The METTL3-METTL14 heterodimer forms a N6-methyltransferase complex that methylates adenosine residues at the N(6) position of some mRNAs and regulates the circadian clock, differentiation of embryonic stem cells and cortical neurogenesis. In the heterodimer formed with mettl3, mettl14 constitutes the RNA-binding scaffold that recognizes the substrate rather than the catalytic core. N6-methyladenosine (m6A), which takes place at the 5'-[AG]GAC-3' consensus sites of some mRNAs, plays a role in mRNA stability and processing.</text>
</comment>
<reference evidence="2" key="3">
    <citation type="submission" date="2025-09" db="UniProtKB">
        <authorList>
            <consortium name="Ensembl"/>
        </authorList>
    </citation>
    <scope>IDENTIFICATION</scope>
</reference>
<comment type="subunit">
    <text evidence="1">Heterodimer; heterodimerizes with mettl3 to form an antiparallel heterodimer that constitutes an active methyltransferase.</text>
</comment>
<name>A0AAQ4PZT3_GASAC</name>
<dbReference type="GO" id="GO:0030154">
    <property type="term" value="P:cell differentiation"/>
    <property type="evidence" value="ECO:0007669"/>
    <property type="project" value="UniProtKB-KW"/>
</dbReference>
<evidence type="ECO:0000313" key="3">
    <source>
        <dbReference type="Proteomes" id="UP000007635"/>
    </source>
</evidence>
<dbReference type="PANTHER" id="PTHR13107">
    <property type="entry name" value="N6-ADENOSINE-METHYLTRANSFERASE NON-CATALYTIC SUBUNIT"/>
    <property type="match status" value="1"/>
</dbReference>
<protein>
    <recommendedName>
        <fullName evidence="1">N(6)-adenosine-methyltransferase non-catalytic subunit METTL14</fullName>
    </recommendedName>
    <alternativeName>
        <fullName evidence="1">Methyltransferase-like protein 14</fullName>
    </alternativeName>
</protein>
<proteinExistence type="inferred from homology"/>
<comment type="similarity">
    <text evidence="1">Belongs to the MT-A70-like family.</text>
</comment>
<reference evidence="2 3" key="1">
    <citation type="journal article" date="2021" name="G3 (Bethesda)">
        <title>Improved contiguity of the threespine stickleback genome using long-read sequencing.</title>
        <authorList>
            <person name="Nath S."/>
            <person name="Shaw D.E."/>
            <person name="White M.A."/>
        </authorList>
    </citation>
    <scope>NUCLEOTIDE SEQUENCE [LARGE SCALE GENOMIC DNA]</scope>
    <source>
        <strain evidence="2 3">Lake Benthic</strain>
    </source>
</reference>
<dbReference type="GO" id="GO:0005634">
    <property type="term" value="C:nucleus"/>
    <property type="evidence" value="ECO:0007669"/>
    <property type="project" value="UniProtKB-SubCell"/>
</dbReference>
<dbReference type="PANTHER" id="PTHR13107:SF0">
    <property type="entry name" value="N6-ADENOSINE-METHYLTRANSFERASE NON-CATALYTIC SUBUNIT"/>
    <property type="match status" value="1"/>
</dbReference>
<evidence type="ECO:0000256" key="1">
    <source>
        <dbReference type="RuleBase" id="RU369092"/>
    </source>
</evidence>
<keyword evidence="1" id="KW-0221">Differentiation</keyword>
<organism evidence="2 3">
    <name type="scientific">Gasterosteus aculeatus aculeatus</name>
    <name type="common">three-spined stickleback</name>
    <dbReference type="NCBI Taxonomy" id="481459"/>
    <lineage>
        <taxon>Eukaryota</taxon>
        <taxon>Metazoa</taxon>
        <taxon>Chordata</taxon>
        <taxon>Craniata</taxon>
        <taxon>Vertebrata</taxon>
        <taxon>Euteleostomi</taxon>
        <taxon>Actinopterygii</taxon>
        <taxon>Neopterygii</taxon>
        <taxon>Teleostei</taxon>
        <taxon>Neoteleostei</taxon>
        <taxon>Acanthomorphata</taxon>
        <taxon>Eupercaria</taxon>
        <taxon>Perciformes</taxon>
        <taxon>Cottioidei</taxon>
        <taxon>Gasterosteales</taxon>
        <taxon>Gasterosteidae</taxon>
        <taxon>Gasterosteus</taxon>
    </lineage>
</organism>
<keyword evidence="1" id="KW-0694">RNA-binding</keyword>
<dbReference type="GeneTree" id="ENSGT00550000075003"/>
<dbReference type="Proteomes" id="UP000007635">
    <property type="component" value="Chromosome IX"/>
</dbReference>
<dbReference type="GO" id="GO:0003729">
    <property type="term" value="F:mRNA binding"/>
    <property type="evidence" value="ECO:0007669"/>
    <property type="project" value="UniProtKB-UniRule"/>
</dbReference>
<reference evidence="2" key="2">
    <citation type="submission" date="2025-08" db="UniProtKB">
        <authorList>
            <consortium name="Ensembl"/>
        </authorList>
    </citation>
    <scope>IDENTIFICATION</scope>
</reference>
<dbReference type="GO" id="GO:0036396">
    <property type="term" value="C:RNA N6-methyladenosine methyltransferase complex"/>
    <property type="evidence" value="ECO:0007669"/>
    <property type="project" value="UniProtKB-UniRule"/>
</dbReference>
<keyword evidence="3" id="KW-1185">Reference proteome</keyword>
<accession>A0AAQ4PZT3</accession>
<evidence type="ECO:0000313" key="2">
    <source>
        <dbReference type="Ensembl" id="ENSGACP00000044345.1"/>
    </source>
</evidence>
<comment type="subcellular location">
    <subcellularLocation>
        <location evidence="1">Nucleus</location>
    </subcellularLocation>
</comment>
<sequence length="108" mass="12718">VTSINYHKSNQLNLDGTQSLNPHNDYCQHIVDTEHRPQNFIRDVGLADQFEEYPKLRELIRLKDKLISTTNTPPMLIIFSRRLLRSYKEKESFYCLQRSAPLPPIHLP</sequence>
<keyword evidence="1" id="KW-0539">Nucleus</keyword>
<dbReference type="AlphaFoldDB" id="A0AAQ4PZT3"/>
<dbReference type="GO" id="GO:0016556">
    <property type="term" value="P:mRNA modification"/>
    <property type="evidence" value="ECO:0007669"/>
    <property type="project" value="UniProtKB-UniRule"/>
</dbReference>